<feature type="compositionally biased region" description="Basic and acidic residues" evidence="1">
    <location>
        <begin position="323"/>
        <end position="335"/>
    </location>
</feature>
<sequence length="517" mass="55046">MAPGEAFCPFNRRQRSQRQTGWCRRQKSAGESGGRPVLQILSSPVAQMECSGLALSTATMAQTIDAGAVGLERRSGLQVLGWTAGQMVDGWMGRQGKVRYGTPAGGWTGVGAGDQVNDGERALLGQGRGSAGGVSGGPEADGWMDGPRQGWRLPHWLNGPPGHLGHLLVCAPVSVDGLVPLTRLDGGAHSHGRHDRVLNVVTTYVASTSGKAVFTLPNLATATLGAEQEGQQPLAQRALYLAHASRPMVSRLPPVTIGPLPRLARLASSSRIHRIRALHKEATITSCRGTRLEPGLRGHQQPAAPQPSPAQPSTSPAGRRRRQDGGHLDGTEKNHNCLTNGCGSRAMQAGHLLIELRQGEKEWLPGTCQRIPRQVTRTARGRCHGRLPAHTHLVQTHVHAASSPNVPSCHGRPPPVLLLVRRGVALDQWTQIASTASRPRETAPIQRSRSWAPPEPRSSDARLRWCPTAADAPASPPDVPSVYLKAASIGARQADSICVRVASSRATNDPCHDILSS</sequence>
<feature type="region of interest" description="Disordered" evidence="1">
    <location>
        <begin position="286"/>
        <end position="336"/>
    </location>
</feature>
<evidence type="ECO:0000313" key="2">
    <source>
        <dbReference type="EMBL" id="KAK4094280.1"/>
    </source>
</evidence>
<protein>
    <submittedName>
        <fullName evidence="2">Uncharacterized protein</fullName>
    </submittedName>
</protein>
<comment type="caution">
    <text evidence="2">The sequence shown here is derived from an EMBL/GenBank/DDBJ whole genome shotgun (WGS) entry which is preliminary data.</text>
</comment>
<evidence type="ECO:0000256" key="1">
    <source>
        <dbReference type="SAM" id="MobiDB-lite"/>
    </source>
</evidence>
<reference evidence="2 3" key="1">
    <citation type="journal article" date="2024" name="Microbiol. Resour. Announc.">
        <title>Genome annotations for the ascomycete fungi Trichoderma harzianum, Trichoderma aggressivum, and Purpureocillium lilacinum.</title>
        <authorList>
            <person name="Beijen E.P.W."/>
            <person name="Ohm R.A."/>
        </authorList>
    </citation>
    <scope>NUCLEOTIDE SEQUENCE [LARGE SCALE GENOMIC DNA]</scope>
    <source>
        <strain evidence="2 3">CBS 150709</strain>
    </source>
</reference>
<keyword evidence="3" id="KW-1185">Reference proteome</keyword>
<dbReference type="EMBL" id="JAWRVI010000004">
    <property type="protein sequence ID" value="KAK4094280.1"/>
    <property type="molecule type" value="Genomic_DNA"/>
</dbReference>
<feature type="region of interest" description="Disordered" evidence="1">
    <location>
        <begin position="435"/>
        <end position="461"/>
    </location>
</feature>
<accession>A0ABR0CDR7</accession>
<gene>
    <name evidence="2" type="ORF">Purlil1_1771</name>
</gene>
<proteinExistence type="predicted"/>
<dbReference type="Proteomes" id="UP001287286">
    <property type="component" value="Unassembled WGS sequence"/>
</dbReference>
<organism evidence="2 3">
    <name type="scientific">Purpureocillium lilacinum</name>
    <name type="common">Paecilomyces lilacinus</name>
    <dbReference type="NCBI Taxonomy" id="33203"/>
    <lineage>
        <taxon>Eukaryota</taxon>
        <taxon>Fungi</taxon>
        <taxon>Dikarya</taxon>
        <taxon>Ascomycota</taxon>
        <taxon>Pezizomycotina</taxon>
        <taxon>Sordariomycetes</taxon>
        <taxon>Hypocreomycetidae</taxon>
        <taxon>Hypocreales</taxon>
        <taxon>Ophiocordycipitaceae</taxon>
        <taxon>Purpureocillium</taxon>
    </lineage>
</organism>
<evidence type="ECO:0000313" key="3">
    <source>
        <dbReference type="Proteomes" id="UP001287286"/>
    </source>
</evidence>
<name>A0ABR0CDR7_PURLI</name>